<dbReference type="Proteomes" id="UP000681722">
    <property type="component" value="Unassembled WGS sequence"/>
</dbReference>
<dbReference type="Proteomes" id="UP000663829">
    <property type="component" value="Unassembled WGS sequence"/>
</dbReference>
<reference evidence="2" key="1">
    <citation type="submission" date="2021-02" db="EMBL/GenBank/DDBJ databases">
        <authorList>
            <person name="Nowell W R."/>
        </authorList>
    </citation>
    <scope>NUCLEOTIDE SEQUENCE</scope>
</reference>
<organism evidence="2 4">
    <name type="scientific">Didymodactylos carnosus</name>
    <dbReference type="NCBI Taxonomy" id="1234261"/>
    <lineage>
        <taxon>Eukaryota</taxon>
        <taxon>Metazoa</taxon>
        <taxon>Spiralia</taxon>
        <taxon>Gnathifera</taxon>
        <taxon>Rotifera</taxon>
        <taxon>Eurotatoria</taxon>
        <taxon>Bdelloidea</taxon>
        <taxon>Philodinida</taxon>
        <taxon>Philodinidae</taxon>
        <taxon>Didymodactylos</taxon>
    </lineage>
</organism>
<dbReference type="EMBL" id="CAJNOQ010060730">
    <property type="protein sequence ID" value="CAF1670613.1"/>
    <property type="molecule type" value="Genomic_DNA"/>
</dbReference>
<proteinExistence type="predicted"/>
<accession>A0A816G8W9</accession>
<keyword evidence="4" id="KW-1185">Reference proteome</keyword>
<evidence type="ECO:0000313" key="4">
    <source>
        <dbReference type="Proteomes" id="UP000663829"/>
    </source>
</evidence>
<feature type="non-terminal residue" evidence="2">
    <location>
        <position position="1"/>
    </location>
</feature>
<protein>
    <submittedName>
        <fullName evidence="2">Uncharacterized protein</fullName>
    </submittedName>
</protein>
<name>A0A816G8W9_9BILA</name>
<comment type="caution">
    <text evidence="2">The sequence shown here is derived from an EMBL/GenBank/DDBJ whole genome shotgun (WGS) entry which is preliminary data.</text>
</comment>
<feature type="region of interest" description="Disordered" evidence="1">
    <location>
        <begin position="1"/>
        <end position="21"/>
    </location>
</feature>
<feature type="compositionally biased region" description="Polar residues" evidence="1">
    <location>
        <begin position="1"/>
        <end position="15"/>
    </location>
</feature>
<dbReference type="AlphaFoldDB" id="A0A816G8W9"/>
<evidence type="ECO:0000313" key="2">
    <source>
        <dbReference type="EMBL" id="CAF1670613.1"/>
    </source>
</evidence>
<sequence length="76" mass="8492">LERTLESPQSPQSQGCVERANVVKENNILDEDDWPGNVEEIYETPAEKAPFDLLDLGDELDTPGVLPVHKTKFSQV</sequence>
<gene>
    <name evidence="2" type="ORF">GPM918_LOCUS46301</name>
    <name evidence="3" type="ORF">SRO942_LOCUS50190</name>
</gene>
<evidence type="ECO:0000256" key="1">
    <source>
        <dbReference type="SAM" id="MobiDB-lite"/>
    </source>
</evidence>
<dbReference type="EMBL" id="CAJOBC010140228">
    <property type="protein sequence ID" value="CAF4643210.1"/>
    <property type="molecule type" value="Genomic_DNA"/>
</dbReference>
<evidence type="ECO:0000313" key="3">
    <source>
        <dbReference type="EMBL" id="CAF4643210.1"/>
    </source>
</evidence>